<keyword evidence="1" id="KW-0472">Membrane</keyword>
<accession>A0A397IVT1</accession>
<dbReference type="EMBL" id="PQFF01000174">
    <property type="protein sequence ID" value="RHZ77194.1"/>
    <property type="molecule type" value="Genomic_DNA"/>
</dbReference>
<keyword evidence="3" id="KW-1185">Reference proteome</keyword>
<evidence type="ECO:0000313" key="3">
    <source>
        <dbReference type="Proteomes" id="UP000266861"/>
    </source>
</evidence>
<feature type="transmembrane region" description="Helical" evidence="1">
    <location>
        <begin position="12"/>
        <end position="37"/>
    </location>
</feature>
<dbReference type="Proteomes" id="UP000266861">
    <property type="component" value="Unassembled WGS sequence"/>
</dbReference>
<reference evidence="2 3" key="1">
    <citation type="submission" date="2018-08" db="EMBL/GenBank/DDBJ databases">
        <title>Genome and evolution of the arbuscular mycorrhizal fungus Diversispora epigaea (formerly Glomus versiforme) and its bacterial endosymbionts.</title>
        <authorList>
            <person name="Sun X."/>
            <person name="Fei Z."/>
            <person name="Harrison M."/>
        </authorList>
    </citation>
    <scope>NUCLEOTIDE SEQUENCE [LARGE SCALE GENOMIC DNA]</scope>
    <source>
        <strain evidence="2 3">IT104</strain>
    </source>
</reference>
<dbReference type="AlphaFoldDB" id="A0A397IVT1"/>
<keyword evidence="1" id="KW-1133">Transmembrane helix</keyword>
<organism evidence="2 3">
    <name type="scientific">Diversispora epigaea</name>
    <dbReference type="NCBI Taxonomy" id="1348612"/>
    <lineage>
        <taxon>Eukaryota</taxon>
        <taxon>Fungi</taxon>
        <taxon>Fungi incertae sedis</taxon>
        <taxon>Mucoromycota</taxon>
        <taxon>Glomeromycotina</taxon>
        <taxon>Glomeromycetes</taxon>
        <taxon>Diversisporales</taxon>
        <taxon>Diversisporaceae</taxon>
        <taxon>Diversispora</taxon>
    </lineage>
</organism>
<evidence type="ECO:0000313" key="2">
    <source>
        <dbReference type="EMBL" id="RHZ77194.1"/>
    </source>
</evidence>
<sequence length="72" mass="8529">MSYIFIIVNTFIKLPIIFFITITIGVVFFPIFCFYLLIASITYFGYLEFRVFVWILKGLRILQGYSQLSRVT</sequence>
<name>A0A397IVT1_9GLOM</name>
<keyword evidence="1" id="KW-0812">Transmembrane</keyword>
<protein>
    <submittedName>
        <fullName evidence="2">Uncharacterized protein</fullName>
    </submittedName>
</protein>
<comment type="caution">
    <text evidence="2">The sequence shown here is derived from an EMBL/GenBank/DDBJ whole genome shotgun (WGS) entry which is preliminary data.</text>
</comment>
<proteinExistence type="predicted"/>
<gene>
    <name evidence="2" type="ORF">Glove_184g73</name>
</gene>
<evidence type="ECO:0000256" key="1">
    <source>
        <dbReference type="SAM" id="Phobius"/>
    </source>
</evidence>